<protein>
    <submittedName>
        <fullName evidence="2">573_t:CDS:1</fullName>
    </submittedName>
</protein>
<dbReference type="OrthoDB" id="10559698at2759"/>
<feature type="non-terminal residue" evidence="2">
    <location>
        <position position="80"/>
    </location>
</feature>
<feature type="compositionally biased region" description="Basic and acidic residues" evidence="1">
    <location>
        <begin position="1"/>
        <end position="10"/>
    </location>
</feature>
<reference evidence="2" key="1">
    <citation type="submission" date="2021-06" db="EMBL/GenBank/DDBJ databases">
        <authorList>
            <person name="Kallberg Y."/>
            <person name="Tangrot J."/>
            <person name="Rosling A."/>
        </authorList>
    </citation>
    <scope>NUCLEOTIDE SEQUENCE</scope>
    <source>
        <strain evidence="2">IN212</strain>
    </source>
</reference>
<comment type="caution">
    <text evidence="2">The sequence shown here is derived from an EMBL/GenBank/DDBJ whole genome shotgun (WGS) entry which is preliminary data.</text>
</comment>
<gene>
    <name evidence="2" type="ORF">RFULGI_LOCUS19541</name>
</gene>
<keyword evidence="3" id="KW-1185">Reference proteome</keyword>
<sequence>EKPYIKKEGESQNSFRPKREYKGTRKNFQGKPLYQESKESIKFSNPNNVGYKPPVPKQFNSKKREYGQDDKYQEEIHKRT</sequence>
<organism evidence="2 3">
    <name type="scientific">Racocetra fulgida</name>
    <dbReference type="NCBI Taxonomy" id="60492"/>
    <lineage>
        <taxon>Eukaryota</taxon>
        <taxon>Fungi</taxon>
        <taxon>Fungi incertae sedis</taxon>
        <taxon>Mucoromycota</taxon>
        <taxon>Glomeromycotina</taxon>
        <taxon>Glomeromycetes</taxon>
        <taxon>Diversisporales</taxon>
        <taxon>Gigasporaceae</taxon>
        <taxon>Racocetra</taxon>
    </lineage>
</organism>
<evidence type="ECO:0000313" key="2">
    <source>
        <dbReference type="EMBL" id="CAG8819804.1"/>
    </source>
</evidence>
<name>A0A9N9PH56_9GLOM</name>
<dbReference type="AlphaFoldDB" id="A0A9N9PH56"/>
<dbReference type="EMBL" id="CAJVPZ010098038">
    <property type="protein sequence ID" value="CAG8819804.1"/>
    <property type="molecule type" value="Genomic_DNA"/>
</dbReference>
<feature type="non-terminal residue" evidence="2">
    <location>
        <position position="1"/>
    </location>
</feature>
<feature type="compositionally biased region" description="Basic and acidic residues" evidence="1">
    <location>
        <begin position="62"/>
        <end position="80"/>
    </location>
</feature>
<accession>A0A9N9PH56</accession>
<dbReference type="Proteomes" id="UP000789396">
    <property type="component" value="Unassembled WGS sequence"/>
</dbReference>
<proteinExistence type="predicted"/>
<feature type="region of interest" description="Disordered" evidence="1">
    <location>
        <begin position="1"/>
        <end position="80"/>
    </location>
</feature>
<evidence type="ECO:0000313" key="3">
    <source>
        <dbReference type="Proteomes" id="UP000789396"/>
    </source>
</evidence>
<evidence type="ECO:0000256" key="1">
    <source>
        <dbReference type="SAM" id="MobiDB-lite"/>
    </source>
</evidence>